<dbReference type="Proteomes" id="UP001500842">
    <property type="component" value="Unassembled WGS sequence"/>
</dbReference>
<evidence type="ECO:0008006" key="3">
    <source>
        <dbReference type="Google" id="ProtNLM"/>
    </source>
</evidence>
<organism evidence="1 2">
    <name type="scientific">Nocardioides humi</name>
    <dbReference type="NCBI Taxonomy" id="449461"/>
    <lineage>
        <taxon>Bacteria</taxon>
        <taxon>Bacillati</taxon>
        <taxon>Actinomycetota</taxon>
        <taxon>Actinomycetes</taxon>
        <taxon>Propionibacteriales</taxon>
        <taxon>Nocardioidaceae</taxon>
        <taxon>Nocardioides</taxon>
    </lineage>
</organism>
<gene>
    <name evidence="1" type="ORF">GCM10009788_58810</name>
</gene>
<reference evidence="1 2" key="1">
    <citation type="journal article" date="2019" name="Int. J. Syst. Evol. Microbiol.">
        <title>The Global Catalogue of Microorganisms (GCM) 10K type strain sequencing project: providing services to taxonomists for standard genome sequencing and annotation.</title>
        <authorList>
            <consortium name="The Broad Institute Genomics Platform"/>
            <consortium name="The Broad Institute Genome Sequencing Center for Infectious Disease"/>
            <person name="Wu L."/>
            <person name="Ma J."/>
        </authorList>
    </citation>
    <scope>NUCLEOTIDE SEQUENCE [LARGE SCALE GENOMIC DNA]</scope>
    <source>
        <strain evidence="1 2">JCM 14942</strain>
    </source>
</reference>
<dbReference type="RefSeq" id="WP_141004835.1">
    <property type="nucleotide sequence ID" value="NZ_BAAAOR010000052.1"/>
</dbReference>
<proteinExistence type="predicted"/>
<accession>A0ABN2BXJ1</accession>
<evidence type="ECO:0000313" key="2">
    <source>
        <dbReference type="Proteomes" id="UP001500842"/>
    </source>
</evidence>
<sequence>MEGDSEEITEEWAANLLAELDRSGKRMAQLRATFVSQCDLFAEGLRLLAAAEWPAREGTARWDDVQATPITITGVDESVADLIKYEVGVHLRSAADQLRGFGTIVGAQSSFVGGVTVGRGYFEACIWVVGLLGSGRDSTVRAQRGLTRRLARLSATVRVLEQQNQLFKRVTTGEPGEEDAATAIQSILEHARARQWEVINGNLAPSVGTRLSVDGLLKEIPGDEGIAGKYSWTKGSSVNHAEHSADVLSWLDMFVDSGTPTTPGWLTVHHSPGVLIGTMLLLDALGQYLGRPVLPEQRESFLKAAMAVSG</sequence>
<dbReference type="EMBL" id="BAAAOR010000052">
    <property type="protein sequence ID" value="GAA1549184.1"/>
    <property type="molecule type" value="Genomic_DNA"/>
</dbReference>
<comment type="caution">
    <text evidence="1">The sequence shown here is derived from an EMBL/GenBank/DDBJ whole genome shotgun (WGS) entry which is preliminary data.</text>
</comment>
<name>A0ABN2BXJ1_9ACTN</name>
<keyword evidence="2" id="KW-1185">Reference proteome</keyword>
<evidence type="ECO:0000313" key="1">
    <source>
        <dbReference type="EMBL" id="GAA1549184.1"/>
    </source>
</evidence>
<protein>
    <recommendedName>
        <fullName evidence="3">WXG100 family type VII secretion target</fullName>
    </recommendedName>
</protein>